<evidence type="ECO:0000313" key="10">
    <source>
        <dbReference type="Proteomes" id="UP000306509"/>
    </source>
</evidence>
<dbReference type="Gene3D" id="3.90.1680.10">
    <property type="entry name" value="SOS response associated peptidase-like"/>
    <property type="match status" value="1"/>
</dbReference>
<organism evidence="9 10">
    <name type="scientific">Robinsoniella peoriensis</name>
    <dbReference type="NCBI Taxonomy" id="180332"/>
    <lineage>
        <taxon>Bacteria</taxon>
        <taxon>Bacillati</taxon>
        <taxon>Bacillota</taxon>
        <taxon>Clostridia</taxon>
        <taxon>Lachnospirales</taxon>
        <taxon>Lachnospiraceae</taxon>
        <taxon>Robinsoniella</taxon>
    </lineage>
</organism>
<evidence type="ECO:0000256" key="4">
    <source>
        <dbReference type="ARBA" id="ARBA00022801"/>
    </source>
</evidence>
<name>A0A4U8QBR6_9FIRM</name>
<dbReference type="Pfam" id="PF02586">
    <property type="entry name" value="SRAP"/>
    <property type="match status" value="1"/>
</dbReference>
<dbReference type="SUPFAM" id="SSF143081">
    <property type="entry name" value="BB1717-like"/>
    <property type="match status" value="1"/>
</dbReference>
<comment type="similarity">
    <text evidence="1 8">Belongs to the SOS response-associated peptidase family.</text>
</comment>
<dbReference type="GO" id="GO:0008233">
    <property type="term" value="F:peptidase activity"/>
    <property type="evidence" value="ECO:0007669"/>
    <property type="project" value="UniProtKB-KW"/>
</dbReference>
<dbReference type="PANTHER" id="PTHR13604:SF0">
    <property type="entry name" value="ABASIC SITE PROCESSING PROTEIN HMCES"/>
    <property type="match status" value="1"/>
</dbReference>
<comment type="caution">
    <text evidence="9">The sequence shown here is derived from an EMBL/GenBank/DDBJ whole genome shotgun (WGS) entry which is preliminary data.</text>
</comment>
<evidence type="ECO:0000256" key="5">
    <source>
        <dbReference type="ARBA" id="ARBA00023124"/>
    </source>
</evidence>
<dbReference type="OrthoDB" id="9782620at2"/>
<proteinExistence type="inferred from homology"/>
<dbReference type="Proteomes" id="UP000306509">
    <property type="component" value="Unassembled WGS sequence"/>
</dbReference>
<dbReference type="EC" id="3.4.-.-" evidence="8"/>
<accession>A0A4U8QBR6</accession>
<sequence>MCGRYYIDDDTAREMEKIVRQVDAKLWKEYSSRDICPTAAAPVILGREEEFAEEIFTWGFPGFDKKGVIFNARSETALEKRMFRESILVRRCVIPAKRFYEWDAHKNKFTFQREDGKILFLAGFYNLYEGQERFVILTTDANETMKPVHSRMPLILESEELRDWIFDEYRAKELLHQIPARLKGSSEYVQQTLDFL</sequence>
<keyword evidence="6" id="KW-0238">DNA-binding</keyword>
<keyword evidence="7" id="KW-0456">Lyase</keyword>
<dbReference type="RefSeq" id="WP_027296503.1">
    <property type="nucleotide sequence ID" value="NZ_CABMJZ010000051.1"/>
</dbReference>
<reference evidence="9 10" key="1">
    <citation type="journal article" date="2019" name="Anaerobe">
        <title>Detection of Robinsoniella peoriensis in multiple bone samples of a trauma patient.</title>
        <authorList>
            <person name="Schrottner P."/>
            <person name="Hartwich K."/>
            <person name="Bunk B."/>
            <person name="Schober I."/>
            <person name="Helbig S."/>
            <person name="Rudolph W.W."/>
            <person name="Gunzer F."/>
        </authorList>
    </citation>
    <scope>NUCLEOTIDE SEQUENCE [LARGE SCALE GENOMIC DNA]</scope>
    <source>
        <strain evidence="9 10">DSM 106044</strain>
    </source>
</reference>
<keyword evidence="4 8" id="KW-0378">Hydrolase</keyword>
<dbReference type="GO" id="GO:0106300">
    <property type="term" value="P:protein-DNA covalent cross-linking repair"/>
    <property type="evidence" value="ECO:0007669"/>
    <property type="project" value="InterPro"/>
</dbReference>
<evidence type="ECO:0000313" key="9">
    <source>
        <dbReference type="EMBL" id="TLD02481.1"/>
    </source>
</evidence>
<evidence type="ECO:0000256" key="3">
    <source>
        <dbReference type="ARBA" id="ARBA00022763"/>
    </source>
</evidence>
<evidence type="ECO:0000256" key="6">
    <source>
        <dbReference type="ARBA" id="ARBA00023125"/>
    </source>
</evidence>
<keyword evidence="2 8" id="KW-0645">Protease</keyword>
<keyword evidence="3" id="KW-0227">DNA damage</keyword>
<dbReference type="InterPro" id="IPR036590">
    <property type="entry name" value="SRAP-like"/>
</dbReference>
<evidence type="ECO:0000256" key="7">
    <source>
        <dbReference type="ARBA" id="ARBA00023239"/>
    </source>
</evidence>
<dbReference type="InterPro" id="IPR003738">
    <property type="entry name" value="SRAP"/>
</dbReference>
<keyword evidence="5" id="KW-0190">Covalent protein-DNA linkage</keyword>
<dbReference type="EMBL" id="QGQD01000014">
    <property type="protein sequence ID" value="TLD02481.1"/>
    <property type="molecule type" value="Genomic_DNA"/>
</dbReference>
<dbReference type="AlphaFoldDB" id="A0A4U8QBR6"/>
<evidence type="ECO:0000256" key="1">
    <source>
        <dbReference type="ARBA" id="ARBA00008136"/>
    </source>
</evidence>
<dbReference type="GO" id="GO:0016829">
    <property type="term" value="F:lyase activity"/>
    <property type="evidence" value="ECO:0007669"/>
    <property type="project" value="UniProtKB-KW"/>
</dbReference>
<protein>
    <recommendedName>
        <fullName evidence="8">Abasic site processing protein</fullName>
        <ecNumber evidence="8">3.4.-.-</ecNumber>
    </recommendedName>
</protein>
<dbReference type="PANTHER" id="PTHR13604">
    <property type="entry name" value="DC12-RELATED"/>
    <property type="match status" value="1"/>
</dbReference>
<dbReference type="GO" id="GO:0006508">
    <property type="term" value="P:proteolysis"/>
    <property type="evidence" value="ECO:0007669"/>
    <property type="project" value="UniProtKB-KW"/>
</dbReference>
<dbReference type="GO" id="GO:0003697">
    <property type="term" value="F:single-stranded DNA binding"/>
    <property type="evidence" value="ECO:0007669"/>
    <property type="project" value="InterPro"/>
</dbReference>
<evidence type="ECO:0000256" key="8">
    <source>
        <dbReference type="RuleBase" id="RU364100"/>
    </source>
</evidence>
<dbReference type="STRING" id="180332.GCA_000797495_03166"/>
<evidence type="ECO:0000256" key="2">
    <source>
        <dbReference type="ARBA" id="ARBA00022670"/>
    </source>
</evidence>
<gene>
    <name evidence="9" type="ORF">DSM106044_00611</name>
</gene>
<keyword evidence="10" id="KW-1185">Reference proteome</keyword>